<dbReference type="KEGG" id="pfp:PFL1_06909"/>
<evidence type="ECO:0000256" key="1">
    <source>
        <dbReference type="SAM" id="MobiDB-lite"/>
    </source>
</evidence>
<dbReference type="AlphaFoldDB" id="A0A061H3U0"/>
<sequence>MGLFTGSPSRPAAARAPKKSGASRRSSLAKASFVASPSSIERLAKARIGTKKAAPKPQAEAADSEEEVDRLLVPAAPLAPGPPQSPSFANRLHDDEGDGWPEYSPIFSPCLSKAAAIGMRPAHKSMGAILQACLKRRRDSKLPLPAPFGVVRRCVLEQSFSSAFSMPKRAARFVSIHSIRRKELERDYCPPPQPHETCPRGHRCLGRCVLGFACPKLERRAS</sequence>
<evidence type="ECO:0000313" key="2">
    <source>
        <dbReference type="EMBL" id="EPQ26565.1"/>
    </source>
</evidence>
<gene>
    <name evidence="2" type="ORF">PFL1_06909</name>
</gene>
<dbReference type="eggNOG" id="ENOG502RE8U">
    <property type="taxonomic scope" value="Eukaryota"/>
</dbReference>
<dbReference type="HOGENOM" id="CLU_1245856_0_0_1"/>
<dbReference type="Proteomes" id="UP000053664">
    <property type="component" value="Unassembled WGS sequence"/>
</dbReference>
<feature type="region of interest" description="Disordered" evidence="1">
    <location>
        <begin position="1"/>
        <end position="95"/>
    </location>
</feature>
<reference evidence="2 3" key="1">
    <citation type="journal article" date="2013" name="Plant Cell">
        <title>The transition from a phytopathogenic smut ancestor to an anamorphic biocontrol agent deciphered by comparative whole-genome analysis.</title>
        <authorList>
            <person name="Lefebvre F."/>
            <person name="Joly D.L."/>
            <person name="Labbe C."/>
            <person name="Teichmann B."/>
            <person name="Linning R."/>
            <person name="Belzile F."/>
            <person name="Bakkeren G."/>
            <person name="Belanger R.R."/>
        </authorList>
    </citation>
    <scope>NUCLEOTIDE SEQUENCE [LARGE SCALE GENOMIC DNA]</scope>
    <source>
        <strain evidence="2 3">PF-1</strain>
    </source>
</reference>
<name>A0A061H3U0_9BASI</name>
<dbReference type="EMBL" id="KE361644">
    <property type="protein sequence ID" value="EPQ26565.1"/>
    <property type="molecule type" value="Genomic_DNA"/>
</dbReference>
<accession>A0A061H3U0</accession>
<organism evidence="2 3">
    <name type="scientific">Pseudozyma flocculosa PF-1</name>
    <dbReference type="NCBI Taxonomy" id="1277687"/>
    <lineage>
        <taxon>Eukaryota</taxon>
        <taxon>Fungi</taxon>
        <taxon>Dikarya</taxon>
        <taxon>Basidiomycota</taxon>
        <taxon>Ustilaginomycotina</taxon>
        <taxon>Ustilaginomycetes</taxon>
        <taxon>Ustilaginales</taxon>
        <taxon>Ustilaginaceae</taxon>
        <taxon>Pseudozyma</taxon>
    </lineage>
</organism>
<dbReference type="OrthoDB" id="429967at2759"/>
<dbReference type="RefSeq" id="XP_007881701.1">
    <property type="nucleotide sequence ID" value="XM_007883510.1"/>
</dbReference>
<evidence type="ECO:0000313" key="3">
    <source>
        <dbReference type="Proteomes" id="UP000053664"/>
    </source>
</evidence>
<feature type="compositionally biased region" description="Low complexity" evidence="1">
    <location>
        <begin position="1"/>
        <end position="15"/>
    </location>
</feature>
<protein>
    <submittedName>
        <fullName evidence="2">Uncharacterized protein</fullName>
    </submittedName>
</protein>
<proteinExistence type="predicted"/>
<dbReference type="GeneID" id="19320976"/>